<feature type="signal peptide" evidence="1">
    <location>
        <begin position="1"/>
        <end position="17"/>
    </location>
</feature>
<proteinExistence type="predicted"/>
<organism evidence="2 3">
    <name type="scientific">Lophiotrema nucula</name>
    <dbReference type="NCBI Taxonomy" id="690887"/>
    <lineage>
        <taxon>Eukaryota</taxon>
        <taxon>Fungi</taxon>
        <taxon>Dikarya</taxon>
        <taxon>Ascomycota</taxon>
        <taxon>Pezizomycotina</taxon>
        <taxon>Dothideomycetes</taxon>
        <taxon>Pleosporomycetidae</taxon>
        <taxon>Pleosporales</taxon>
        <taxon>Lophiotremataceae</taxon>
        <taxon>Lophiotrema</taxon>
    </lineage>
</organism>
<keyword evidence="3" id="KW-1185">Reference proteome</keyword>
<dbReference type="Gene3D" id="3.10.450.50">
    <property type="match status" value="1"/>
</dbReference>
<sequence>MRVPFLVALIAPLSALALPAELVAKHAGLPTFVERQAPAKPSPCQPISPAPTGDALKARADAFAQAFIYKKNITEAFTYINKGYINHNPAAQNGFDSAWSILSPIWGQQSITPLRTAFTDPQSWLNYQTGSFGEVVDRYRWEAGCIAEHWDQGEKFPTNATVF</sequence>
<protein>
    <submittedName>
        <fullName evidence="2">Uncharacterized protein</fullName>
    </submittedName>
</protein>
<dbReference type="InterPro" id="IPR032710">
    <property type="entry name" value="NTF2-like_dom_sf"/>
</dbReference>
<dbReference type="Proteomes" id="UP000799770">
    <property type="component" value="Unassembled WGS sequence"/>
</dbReference>
<dbReference type="EMBL" id="ML977375">
    <property type="protein sequence ID" value="KAF2105645.1"/>
    <property type="molecule type" value="Genomic_DNA"/>
</dbReference>
<name>A0A6A5YF05_9PLEO</name>
<feature type="chain" id="PRO_5025669067" evidence="1">
    <location>
        <begin position="18"/>
        <end position="163"/>
    </location>
</feature>
<reference evidence="2" key="1">
    <citation type="journal article" date="2020" name="Stud. Mycol.">
        <title>101 Dothideomycetes genomes: a test case for predicting lifestyles and emergence of pathogens.</title>
        <authorList>
            <person name="Haridas S."/>
            <person name="Albert R."/>
            <person name="Binder M."/>
            <person name="Bloem J."/>
            <person name="Labutti K."/>
            <person name="Salamov A."/>
            <person name="Andreopoulos B."/>
            <person name="Baker S."/>
            <person name="Barry K."/>
            <person name="Bills G."/>
            <person name="Bluhm B."/>
            <person name="Cannon C."/>
            <person name="Castanera R."/>
            <person name="Culley D."/>
            <person name="Daum C."/>
            <person name="Ezra D."/>
            <person name="Gonzalez J."/>
            <person name="Henrissat B."/>
            <person name="Kuo A."/>
            <person name="Liang C."/>
            <person name="Lipzen A."/>
            <person name="Lutzoni F."/>
            <person name="Magnuson J."/>
            <person name="Mondo S."/>
            <person name="Nolan M."/>
            <person name="Ohm R."/>
            <person name="Pangilinan J."/>
            <person name="Park H.-J."/>
            <person name="Ramirez L."/>
            <person name="Alfaro M."/>
            <person name="Sun H."/>
            <person name="Tritt A."/>
            <person name="Yoshinaga Y."/>
            <person name="Zwiers L.-H."/>
            <person name="Turgeon B."/>
            <person name="Goodwin S."/>
            <person name="Spatafora J."/>
            <person name="Crous P."/>
            <person name="Grigoriev I."/>
        </authorList>
    </citation>
    <scope>NUCLEOTIDE SEQUENCE</scope>
    <source>
        <strain evidence="2">CBS 627.86</strain>
    </source>
</reference>
<evidence type="ECO:0000256" key="1">
    <source>
        <dbReference type="SAM" id="SignalP"/>
    </source>
</evidence>
<dbReference type="OrthoDB" id="2820488at2759"/>
<dbReference type="AlphaFoldDB" id="A0A6A5YF05"/>
<gene>
    <name evidence="2" type="ORF">BDV96DRAFT_617703</name>
</gene>
<evidence type="ECO:0000313" key="3">
    <source>
        <dbReference type="Proteomes" id="UP000799770"/>
    </source>
</evidence>
<dbReference type="SUPFAM" id="SSF54427">
    <property type="entry name" value="NTF2-like"/>
    <property type="match status" value="1"/>
</dbReference>
<accession>A0A6A5YF05</accession>
<keyword evidence="1" id="KW-0732">Signal</keyword>
<evidence type="ECO:0000313" key="2">
    <source>
        <dbReference type="EMBL" id="KAF2105645.1"/>
    </source>
</evidence>